<feature type="transmembrane region" description="Helical" evidence="9">
    <location>
        <begin position="58"/>
        <end position="78"/>
    </location>
</feature>
<reference evidence="14 15" key="1">
    <citation type="journal article" date="2018" name="FEMS Microbiol. Ecol.">
        <title>Co-invading symbiotic mutualists of Medicago polymorpha retain high ancestral diversity and contain diverse accessory genomes.</title>
        <authorList>
            <person name="Porter S.S."/>
            <person name="Faber-Hammond J.J."/>
            <person name="Friesen M.L."/>
        </authorList>
    </citation>
    <scope>NUCLEOTIDE SEQUENCE [LARGE SCALE GENOMIC DNA]</scope>
    <source>
        <strain evidence="14 15">Str16</strain>
    </source>
</reference>
<evidence type="ECO:0000256" key="4">
    <source>
        <dbReference type="ARBA" id="ARBA00022475"/>
    </source>
</evidence>
<evidence type="ECO:0000259" key="12">
    <source>
        <dbReference type="Pfam" id="PF25994"/>
    </source>
</evidence>
<evidence type="ECO:0000259" key="13">
    <source>
        <dbReference type="Pfam" id="PF26002"/>
    </source>
</evidence>
<keyword evidence="5 9" id="KW-0997">Cell inner membrane</keyword>
<comment type="similarity">
    <text evidence="2 9">Belongs to the membrane fusion protein (MFP) (TC 8.A.1) family.</text>
</comment>
<dbReference type="SUPFAM" id="SSF111369">
    <property type="entry name" value="HlyD-like secretion proteins"/>
    <property type="match status" value="1"/>
</dbReference>
<dbReference type="NCBIfam" id="TIGR01843">
    <property type="entry name" value="type_I_hlyD"/>
    <property type="match status" value="1"/>
</dbReference>
<dbReference type="RefSeq" id="WP_102040261.1">
    <property type="nucleotide sequence ID" value="NZ_NBUC01000147.1"/>
</dbReference>
<dbReference type="PANTHER" id="PTHR30386:SF17">
    <property type="entry name" value="ALKALINE PROTEASE SECRETION PROTEIN APRE"/>
    <property type="match status" value="1"/>
</dbReference>
<sequence length="476" mass="51989">MKTETILPARLDLQPPAETESTERRLPVAAQGRLGRLPMTMPEPDLLENETRSPIRRLVIAGLTTILVAFGGFFGWAFSTELSSASVTSGTIIVDSKRKTVSHFEGGVLSRILVQEGDHVAPGQPLMQLEDTRARSDLQALESRRVGLIAKLARLRSERSGLQAVDFPDDLVAAGEAAADAVTAETAFFEKRNEAKEGRIAIQRKTIEEYSEKAKSLTAQLQATDRQIELMNEQRTAIATLVEKAFAQRSKLIEIDARLSELAATRGEIAGDRAQAEKAMAGAELTLTGIESDFQSEIAGEITTARLELAEVEERIISAKDVLRRLEIRAPQAGIVANIQLRTPGSAVTPGQPLLDIVPEDEPLLVEMHVSTRDIDSITIGSSTQIRLTAYNQRSHLPMDGKVTYIAADQSMDEKSNVAYFVARAEIAPESLAANPDIRLYPGMPAEVLIVHKARSAIDYLVSPVSDSFNRAFRED</sequence>
<dbReference type="Pfam" id="PF25994">
    <property type="entry name" value="HH_AprE"/>
    <property type="match status" value="1"/>
</dbReference>
<dbReference type="PRINTS" id="PR01490">
    <property type="entry name" value="RTXTOXIND"/>
</dbReference>
<dbReference type="PANTHER" id="PTHR30386">
    <property type="entry name" value="MEMBRANE FUSION SUBUNIT OF EMRAB-TOLC MULTIDRUG EFFLUX PUMP"/>
    <property type="match status" value="1"/>
</dbReference>
<feature type="domain" description="AprE-like beta-barrel" evidence="13">
    <location>
        <begin position="364"/>
        <end position="451"/>
    </location>
</feature>
<protein>
    <recommendedName>
        <fullName evidence="9">Membrane fusion protein (MFP) family protein</fullName>
    </recommendedName>
</protein>
<organism evidence="14 15">
    <name type="scientific">Sinorhizobium medicae</name>
    <dbReference type="NCBI Taxonomy" id="110321"/>
    <lineage>
        <taxon>Bacteria</taxon>
        <taxon>Pseudomonadati</taxon>
        <taxon>Pseudomonadota</taxon>
        <taxon>Alphaproteobacteria</taxon>
        <taxon>Hyphomicrobiales</taxon>
        <taxon>Rhizobiaceae</taxon>
        <taxon>Sinorhizobium/Ensifer group</taxon>
        <taxon>Sinorhizobium</taxon>
    </lineage>
</organism>
<dbReference type="InterPro" id="IPR050739">
    <property type="entry name" value="MFP"/>
</dbReference>
<feature type="region of interest" description="Disordered" evidence="11">
    <location>
        <begin position="1"/>
        <end position="24"/>
    </location>
</feature>
<gene>
    <name evidence="14" type="ORF">BMJ33_28610</name>
</gene>
<dbReference type="InterPro" id="IPR058781">
    <property type="entry name" value="HH_AprE-like"/>
</dbReference>
<name>A0ABX4TFV3_9HYPH</name>
<comment type="caution">
    <text evidence="14">The sequence shown here is derived from an EMBL/GenBank/DDBJ whole genome shotgun (WGS) entry which is preliminary data.</text>
</comment>
<feature type="domain" description="AprE-like long alpha-helical hairpin" evidence="12">
    <location>
        <begin position="134"/>
        <end position="322"/>
    </location>
</feature>
<evidence type="ECO:0000256" key="1">
    <source>
        <dbReference type="ARBA" id="ARBA00004377"/>
    </source>
</evidence>
<keyword evidence="15" id="KW-1185">Reference proteome</keyword>
<evidence type="ECO:0000256" key="9">
    <source>
        <dbReference type="RuleBase" id="RU365093"/>
    </source>
</evidence>
<dbReference type="Pfam" id="PF26002">
    <property type="entry name" value="Beta-barrel_AprE"/>
    <property type="match status" value="1"/>
</dbReference>
<evidence type="ECO:0000256" key="10">
    <source>
        <dbReference type="SAM" id="Coils"/>
    </source>
</evidence>
<keyword evidence="6 9" id="KW-0812">Transmembrane</keyword>
<evidence type="ECO:0000256" key="5">
    <source>
        <dbReference type="ARBA" id="ARBA00022519"/>
    </source>
</evidence>
<keyword evidence="4 9" id="KW-1003">Cell membrane</keyword>
<keyword evidence="7 9" id="KW-1133">Transmembrane helix</keyword>
<dbReference type="InterPro" id="IPR058982">
    <property type="entry name" value="Beta-barrel_AprE"/>
</dbReference>
<dbReference type="InterPro" id="IPR011053">
    <property type="entry name" value="Single_hybrid_motif"/>
</dbReference>
<dbReference type="SUPFAM" id="SSF51230">
    <property type="entry name" value="Single hybrid motif"/>
    <property type="match status" value="1"/>
</dbReference>
<dbReference type="Gene3D" id="2.40.50.100">
    <property type="match status" value="2"/>
</dbReference>
<keyword evidence="3 9" id="KW-0813">Transport</keyword>
<evidence type="ECO:0000256" key="6">
    <source>
        <dbReference type="ARBA" id="ARBA00022692"/>
    </source>
</evidence>
<dbReference type="InterPro" id="IPR010129">
    <property type="entry name" value="T1SS_HlyD"/>
</dbReference>
<evidence type="ECO:0000256" key="3">
    <source>
        <dbReference type="ARBA" id="ARBA00022448"/>
    </source>
</evidence>
<evidence type="ECO:0000313" key="14">
    <source>
        <dbReference type="EMBL" id="PLT95941.1"/>
    </source>
</evidence>
<dbReference type="EMBL" id="NBUC01000147">
    <property type="protein sequence ID" value="PLT95941.1"/>
    <property type="molecule type" value="Genomic_DNA"/>
</dbReference>
<dbReference type="Proteomes" id="UP001190825">
    <property type="component" value="Unassembled WGS sequence"/>
</dbReference>
<keyword evidence="8 9" id="KW-0472">Membrane</keyword>
<feature type="coiled-coil region" evidence="10">
    <location>
        <begin position="193"/>
        <end position="234"/>
    </location>
</feature>
<evidence type="ECO:0000256" key="8">
    <source>
        <dbReference type="ARBA" id="ARBA00023136"/>
    </source>
</evidence>
<proteinExistence type="inferred from homology"/>
<keyword evidence="10" id="KW-0175">Coiled coil</keyword>
<dbReference type="Gene3D" id="2.40.30.170">
    <property type="match status" value="1"/>
</dbReference>
<evidence type="ECO:0000313" key="15">
    <source>
        <dbReference type="Proteomes" id="UP001190825"/>
    </source>
</evidence>
<comment type="subcellular location">
    <subcellularLocation>
        <location evidence="1 9">Cell inner membrane</location>
        <topology evidence="1 9">Single-pass membrane protein</topology>
    </subcellularLocation>
</comment>
<accession>A0ABX4TFV3</accession>
<evidence type="ECO:0000256" key="2">
    <source>
        <dbReference type="ARBA" id="ARBA00009477"/>
    </source>
</evidence>
<evidence type="ECO:0000256" key="11">
    <source>
        <dbReference type="SAM" id="MobiDB-lite"/>
    </source>
</evidence>
<evidence type="ECO:0000256" key="7">
    <source>
        <dbReference type="ARBA" id="ARBA00022989"/>
    </source>
</evidence>